<name>A0ABV2WD40_9ACTN</name>
<sequence length="74" mass="7681">MGMLLSLGLLALLQWTLGHAQTACGVLLVVALALFLVRRHAAARVTAYALGGIGMSGLCLTTAVLWTGQELGVF</sequence>
<dbReference type="Proteomes" id="UP001550378">
    <property type="component" value="Unassembled WGS sequence"/>
</dbReference>
<accession>A0ABV2WD40</accession>
<protein>
    <submittedName>
        <fullName evidence="2">Uncharacterized protein</fullName>
    </submittedName>
</protein>
<evidence type="ECO:0000313" key="3">
    <source>
        <dbReference type="Proteomes" id="UP001550378"/>
    </source>
</evidence>
<keyword evidence="1" id="KW-1133">Transmembrane helix</keyword>
<evidence type="ECO:0000256" key="1">
    <source>
        <dbReference type="SAM" id="Phobius"/>
    </source>
</evidence>
<gene>
    <name evidence="2" type="ORF">ABZ508_28250</name>
</gene>
<feature type="transmembrane region" description="Helical" evidence="1">
    <location>
        <begin position="44"/>
        <end position="66"/>
    </location>
</feature>
<dbReference type="RefSeq" id="WP_359654413.1">
    <property type="nucleotide sequence ID" value="NZ_JBEXZO010000008.1"/>
</dbReference>
<keyword evidence="1" id="KW-0812">Transmembrane</keyword>
<reference evidence="2 3" key="1">
    <citation type="submission" date="2024-06" db="EMBL/GenBank/DDBJ databases">
        <title>The Natural Products Discovery Center: Release of the First 8490 Sequenced Strains for Exploring Actinobacteria Biosynthetic Diversity.</title>
        <authorList>
            <person name="Kalkreuter E."/>
            <person name="Kautsar S.A."/>
            <person name="Yang D."/>
            <person name="Bader C.D."/>
            <person name="Teijaro C.N."/>
            <person name="Fluegel L."/>
            <person name="Davis C.M."/>
            <person name="Simpson J.R."/>
            <person name="Lauterbach L."/>
            <person name="Steele A.D."/>
            <person name="Gui C."/>
            <person name="Meng S."/>
            <person name="Li G."/>
            <person name="Viehrig K."/>
            <person name="Ye F."/>
            <person name="Su P."/>
            <person name="Kiefer A.F."/>
            <person name="Nichols A."/>
            <person name="Cepeda A.J."/>
            <person name="Yan W."/>
            <person name="Fan B."/>
            <person name="Jiang Y."/>
            <person name="Adhikari A."/>
            <person name="Zheng C.-J."/>
            <person name="Schuster L."/>
            <person name="Cowan T.M."/>
            <person name="Smanski M.J."/>
            <person name="Chevrette M.G."/>
            <person name="De Carvalho L.P.S."/>
            <person name="Shen B."/>
        </authorList>
    </citation>
    <scope>NUCLEOTIDE SEQUENCE [LARGE SCALE GENOMIC DNA]</scope>
    <source>
        <strain evidence="2 3">NPDC006337</strain>
    </source>
</reference>
<organism evidence="2 3">
    <name type="scientific">Streptomyces lavendulocolor</name>
    <dbReference type="NCBI Taxonomy" id="67316"/>
    <lineage>
        <taxon>Bacteria</taxon>
        <taxon>Bacillati</taxon>
        <taxon>Actinomycetota</taxon>
        <taxon>Actinomycetes</taxon>
        <taxon>Kitasatosporales</taxon>
        <taxon>Streptomycetaceae</taxon>
        <taxon>Streptomyces</taxon>
    </lineage>
</organism>
<dbReference type="EMBL" id="JBEXZR010000033">
    <property type="protein sequence ID" value="MEU0711258.1"/>
    <property type="molecule type" value="Genomic_DNA"/>
</dbReference>
<proteinExistence type="predicted"/>
<evidence type="ECO:0000313" key="2">
    <source>
        <dbReference type="EMBL" id="MEU0711258.1"/>
    </source>
</evidence>
<comment type="caution">
    <text evidence="2">The sequence shown here is derived from an EMBL/GenBank/DDBJ whole genome shotgun (WGS) entry which is preliminary data.</text>
</comment>
<keyword evidence="1" id="KW-0472">Membrane</keyword>
<keyword evidence="3" id="KW-1185">Reference proteome</keyword>